<sequence length="150" mass="14452">MIGLGLSSPANAVCTQSTDSPGCGSTSSPAPGTSPSPSDTDVKPTDGAAPSSSGPTITAAPSPGTLTPVPGAATVKGVFTLGNGSPLAGATITLTPVDEVLPGDGSWSFTLPSTLPSNLQTYADNDGGVLSLEASFYGQAPDGTLLTGSD</sequence>
<evidence type="ECO:0000313" key="2">
    <source>
        <dbReference type="EMBL" id="KUN58487.1"/>
    </source>
</evidence>
<gene>
    <name evidence="2" type="ORF">AQJ54_41255</name>
</gene>
<comment type="caution">
    <text evidence="2">The sequence shown here is derived from an EMBL/GenBank/DDBJ whole genome shotgun (WGS) entry which is preliminary data.</text>
</comment>
<dbReference type="EMBL" id="LMWV01000045">
    <property type="protein sequence ID" value="KUN58487.1"/>
    <property type="molecule type" value="Genomic_DNA"/>
</dbReference>
<feature type="compositionally biased region" description="Polar residues" evidence="1">
    <location>
        <begin position="8"/>
        <end position="19"/>
    </location>
</feature>
<keyword evidence="3" id="KW-1185">Reference proteome</keyword>
<organism evidence="2 3">
    <name type="scientific">Streptomyces griseorubiginosus</name>
    <dbReference type="NCBI Taxonomy" id="67304"/>
    <lineage>
        <taxon>Bacteria</taxon>
        <taxon>Bacillati</taxon>
        <taxon>Actinomycetota</taxon>
        <taxon>Actinomycetes</taxon>
        <taxon>Kitasatosporales</taxon>
        <taxon>Streptomycetaceae</taxon>
        <taxon>Streptomyces</taxon>
    </lineage>
</organism>
<evidence type="ECO:0000256" key="1">
    <source>
        <dbReference type="SAM" id="MobiDB-lite"/>
    </source>
</evidence>
<feature type="compositionally biased region" description="Low complexity" evidence="1">
    <location>
        <begin position="20"/>
        <end position="39"/>
    </location>
</feature>
<proteinExistence type="predicted"/>
<dbReference type="Proteomes" id="UP000054375">
    <property type="component" value="Unassembled WGS sequence"/>
</dbReference>
<evidence type="ECO:0000313" key="3">
    <source>
        <dbReference type="Proteomes" id="UP000054375"/>
    </source>
</evidence>
<feature type="region of interest" description="Disordered" evidence="1">
    <location>
        <begin position="1"/>
        <end position="65"/>
    </location>
</feature>
<accession>A0A101RMR9</accession>
<dbReference type="AlphaFoldDB" id="A0A101RMR9"/>
<reference evidence="2 3" key="1">
    <citation type="submission" date="2015-10" db="EMBL/GenBank/DDBJ databases">
        <title>Draft genome sequence of Streptomyces griseorubiginosus DSM 40469, type strain for the species Streptomyces griseorubiginosus.</title>
        <authorList>
            <person name="Ruckert C."/>
            <person name="Winkler A."/>
            <person name="Kalinowski J."/>
            <person name="Kampfer P."/>
            <person name="Glaeser S."/>
        </authorList>
    </citation>
    <scope>NUCLEOTIDE SEQUENCE [LARGE SCALE GENOMIC DNA]</scope>
    <source>
        <strain evidence="2 3">DSM 40469</strain>
    </source>
</reference>
<protein>
    <submittedName>
        <fullName evidence="2">Uncharacterized protein</fullName>
    </submittedName>
</protein>
<name>A0A101RMR9_9ACTN</name>